<keyword evidence="2" id="KW-1185">Reference proteome</keyword>
<proteinExistence type="predicted"/>
<name>A0A4U1J6Z1_9BACT</name>
<dbReference type="AlphaFoldDB" id="A0A4U1J6Z1"/>
<sequence>MNRGPARYKHLSIMSPDSPPTVLRFGDHCVRFVAPDVAIAEFRNFTNTEDVVALTDVLRAAKKREGQLFTLVDLSGVTTVPQRVRMTGARIVPDYDALAFVGAGFGLRVITEMVMRATKALSPKLSFPYAFFDDHAAALAWLQTHRRAREATAEATGLR</sequence>
<accession>A0A4U1J6Z1</accession>
<dbReference type="EMBL" id="SSMQ01000032">
    <property type="protein sequence ID" value="TKD03082.1"/>
    <property type="molecule type" value="Genomic_DNA"/>
</dbReference>
<comment type="caution">
    <text evidence="1">The sequence shown here is derived from an EMBL/GenBank/DDBJ whole genome shotgun (WGS) entry which is preliminary data.</text>
</comment>
<evidence type="ECO:0000313" key="2">
    <source>
        <dbReference type="Proteomes" id="UP000309215"/>
    </source>
</evidence>
<reference evidence="1 2" key="1">
    <citation type="submission" date="2019-04" db="EMBL/GenBank/DDBJ databases">
        <authorList>
            <person name="Li Y."/>
            <person name="Wang J."/>
        </authorList>
    </citation>
    <scope>NUCLEOTIDE SEQUENCE [LARGE SCALE GENOMIC DNA]</scope>
    <source>
        <strain evidence="1 2">DSM 14668</strain>
    </source>
</reference>
<dbReference type="Proteomes" id="UP000309215">
    <property type="component" value="Unassembled WGS sequence"/>
</dbReference>
<organism evidence="1 2">
    <name type="scientific">Polyangium fumosum</name>
    <dbReference type="NCBI Taxonomy" id="889272"/>
    <lineage>
        <taxon>Bacteria</taxon>
        <taxon>Pseudomonadati</taxon>
        <taxon>Myxococcota</taxon>
        <taxon>Polyangia</taxon>
        <taxon>Polyangiales</taxon>
        <taxon>Polyangiaceae</taxon>
        <taxon>Polyangium</taxon>
    </lineage>
</organism>
<dbReference type="SUPFAM" id="SSF52091">
    <property type="entry name" value="SpoIIaa-like"/>
    <property type="match status" value="1"/>
</dbReference>
<dbReference type="OrthoDB" id="5517493at2"/>
<protein>
    <submittedName>
        <fullName evidence="1">STAS/SEC14 domain-containing protein</fullName>
    </submittedName>
</protein>
<gene>
    <name evidence="1" type="ORF">E8A74_27535</name>
</gene>
<dbReference type="InterPro" id="IPR036513">
    <property type="entry name" value="STAS_dom_sf"/>
</dbReference>
<evidence type="ECO:0000313" key="1">
    <source>
        <dbReference type="EMBL" id="TKD03082.1"/>
    </source>
</evidence>